<evidence type="ECO:0000256" key="5">
    <source>
        <dbReference type="ARBA" id="ARBA00023212"/>
    </source>
</evidence>
<evidence type="ECO:0000256" key="2">
    <source>
        <dbReference type="ARBA" id="ARBA00004120"/>
    </source>
</evidence>
<keyword evidence="5" id="KW-0963">Cytoplasm</keyword>
<dbReference type="GO" id="GO:0005814">
    <property type="term" value="C:centriole"/>
    <property type="evidence" value="ECO:0007669"/>
    <property type="project" value="UniProtKB-SubCell"/>
</dbReference>
<keyword evidence="7" id="KW-0479">Metal-binding</keyword>
<keyword evidence="7" id="KW-0863">Zinc-finger</keyword>
<comment type="subcellular location">
    <subcellularLocation>
        <location evidence="2">Cytoplasm</location>
        <location evidence="2">Cytoskeleton</location>
        <location evidence="2">Cilium basal body</location>
    </subcellularLocation>
    <subcellularLocation>
        <location evidence="1">Cytoplasm</location>
        <location evidence="1">Cytoskeleton</location>
        <location evidence="1">Microtubule organizing center</location>
        <location evidence="1">Centrosome</location>
        <location evidence="1">Centriole</location>
    </subcellularLocation>
</comment>
<evidence type="ECO:0000256" key="8">
    <source>
        <dbReference type="SAM" id="Coils"/>
    </source>
</evidence>
<feature type="compositionally biased region" description="Low complexity" evidence="9">
    <location>
        <begin position="555"/>
        <end position="565"/>
    </location>
</feature>
<name>G0UQ77_TRYCI</name>
<gene>
    <name evidence="11" type="ORF">TCIL3000_7_3520</name>
</gene>
<dbReference type="VEuPathDB" id="TriTrypDB:TcIL3000_7_3520"/>
<feature type="region of interest" description="Disordered" evidence="9">
    <location>
        <begin position="250"/>
        <end position="289"/>
    </location>
</feature>
<keyword evidence="5" id="KW-0206">Cytoskeleton</keyword>
<keyword evidence="4 8" id="KW-0175">Coiled coil</keyword>
<evidence type="ECO:0000256" key="3">
    <source>
        <dbReference type="ARBA" id="ARBA00009131"/>
    </source>
</evidence>
<dbReference type="PANTHER" id="PTHR21502:SF9">
    <property type="entry name" value="C2H2-TYPE DOMAIN-CONTAINING PROTEIN"/>
    <property type="match status" value="1"/>
</dbReference>
<protein>
    <recommendedName>
        <fullName evidence="10">C2H2-type domain-containing protein</fullName>
    </recommendedName>
</protein>
<dbReference type="PANTHER" id="PTHR21502">
    <property type="entry name" value="ZINC FINGER PROTEIN DZIP1"/>
    <property type="match status" value="1"/>
</dbReference>
<dbReference type="AlphaFoldDB" id="G0UQ77"/>
<evidence type="ECO:0000256" key="4">
    <source>
        <dbReference type="ARBA" id="ARBA00023054"/>
    </source>
</evidence>
<feature type="coiled-coil region" evidence="8">
    <location>
        <begin position="339"/>
        <end position="366"/>
    </location>
</feature>
<evidence type="ECO:0000256" key="1">
    <source>
        <dbReference type="ARBA" id="ARBA00004114"/>
    </source>
</evidence>
<organism evidence="11">
    <name type="scientific">Trypanosoma congolense (strain IL3000)</name>
    <dbReference type="NCBI Taxonomy" id="1068625"/>
    <lineage>
        <taxon>Eukaryota</taxon>
        <taxon>Discoba</taxon>
        <taxon>Euglenozoa</taxon>
        <taxon>Kinetoplastea</taxon>
        <taxon>Metakinetoplastina</taxon>
        <taxon>Trypanosomatida</taxon>
        <taxon>Trypanosomatidae</taxon>
        <taxon>Trypanosoma</taxon>
        <taxon>Nannomonas</taxon>
    </lineage>
</organism>
<feature type="region of interest" description="Disordered" evidence="9">
    <location>
        <begin position="457"/>
        <end position="491"/>
    </location>
</feature>
<dbReference type="InterPro" id="IPR032714">
    <property type="entry name" value="DZIP1_N"/>
</dbReference>
<reference evidence="11" key="1">
    <citation type="journal article" date="2012" name="Proc. Natl. Acad. Sci. U.S.A.">
        <title>Antigenic diversity is generated by distinct evolutionary mechanisms in African trypanosome species.</title>
        <authorList>
            <person name="Jackson A.P."/>
            <person name="Berry A."/>
            <person name="Aslett M."/>
            <person name="Allison H.C."/>
            <person name="Burton P."/>
            <person name="Vavrova-Anderson J."/>
            <person name="Brown R."/>
            <person name="Browne H."/>
            <person name="Corton N."/>
            <person name="Hauser H."/>
            <person name="Gamble J."/>
            <person name="Gilderthorp R."/>
            <person name="Marcello L."/>
            <person name="McQuillan J."/>
            <person name="Otto T.D."/>
            <person name="Quail M.A."/>
            <person name="Sanders M.J."/>
            <person name="van Tonder A."/>
            <person name="Ginger M.L."/>
            <person name="Field M.C."/>
            <person name="Barry J.D."/>
            <person name="Hertz-Fowler C."/>
            <person name="Berriman M."/>
        </authorList>
    </citation>
    <scope>NUCLEOTIDE SEQUENCE</scope>
    <source>
        <strain evidence="11">IL3000</strain>
    </source>
</reference>
<proteinExistence type="inferred from homology"/>
<feature type="region of interest" description="Disordered" evidence="9">
    <location>
        <begin position="411"/>
        <end position="436"/>
    </location>
</feature>
<evidence type="ECO:0000259" key="10">
    <source>
        <dbReference type="PROSITE" id="PS50157"/>
    </source>
</evidence>
<dbReference type="Pfam" id="PF13815">
    <property type="entry name" value="Dzip-like_N"/>
    <property type="match status" value="1"/>
</dbReference>
<evidence type="ECO:0000256" key="9">
    <source>
        <dbReference type="SAM" id="MobiDB-lite"/>
    </source>
</evidence>
<keyword evidence="6" id="KW-0966">Cell projection</keyword>
<dbReference type="PROSITE" id="PS50157">
    <property type="entry name" value="ZINC_FINGER_C2H2_2"/>
    <property type="match status" value="1"/>
</dbReference>
<keyword evidence="7" id="KW-0862">Zinc</keyword>
<feature type="region of interest" description="Disordered" evidence="9">
    <location>
        <begin position="555"/>
        <end position="581"/>
    </location>
</feature>
<dbReference type="GO" id="GO:0008270">
    <property type="term" value="F:zinc ion binding"/>
    <property type="evidence" value="ECO:0007669"/>
    <property type="project" value="UniProtKB-KW"/>
</dbReference>
<accession>G0UQ77</accession>
<evidence type="ECO:0000313" key="11">
    <source>
        <dbReference type="EMBL" id="CCC91538.1"/>
    </source>
</evidence>
<dbReference type="GO" id="GO:0005737">
    <property type="term" value="C:cytoplasm"/>
    <property type="evidence" value="ECO:0007669"/>
    <property type="project" value="TreeGrafter"/>
</dbReference>
<dbReference type="PROSITE" id="PS00028">
    <property type="entry name" value="ZINC_FINGER_C2H2_1"/>
    <property type="match status" value="1"/>
</dbReference>
<sequence>MSALDFHFIEGSERLDWGVLVNIDIQRLMKDTNVDTLQRVVENIAFARLTRDEAAMFSPEHFIHLYTICQLVIQYLVYSQERLARINVKLSERVEELQQSAESMKQEGERLHQENTLLRKEVKAQRRTLLAYEYNRKGSSGGSVFVCPQCGEVYGKSESLQSHMRKRHLKGAPVIQVEQQPRQQAPSESLLQQQSEKWKSDYDVKMNEMQEKLRSIEQLLERERDRNDRLQRESMMMMMQAAMLPRYTPTPPPLHRDELRSPESQVHQKVCTSTGTQPSKTVEEPGRVQSLPTMHPVEASEPSAPPPKGTTDPLFAVPIVPDVALLQQYNNTRQQEAASEALLKQIIHLEKTVEELREKKEEAAMAPVTTSTLVRNTTASPSIPSWLNANEATVTNSTKPAMSMGPSVASAQVMPEGSSPGPQEVKATPVEQSLPTVQQGPLVQRIIESQGNGAVVSLPVQTSSPEPQGEQQQQLQPQQEPAPAQKRPMPLLPAPQLQSQLHSAPVAIVPEGSCFTSSAFTTSACSSSNCTTGSIPKLYLTQKPADAKRETMKGTVTGGAAPTGPLSAGVTRSGNVQSVHPAPMEPKLSVVAPSNVPDWLRSDTSTEKSRNASVTSNHVAGAASNHVTTIDKGYAPVVTPATVLVPTTTQSLSTAIASTELPSPAFASSVTPLPVQDGQLSLQVSAPTVGAPIPVPAVVQPPMMPLTGSAPQVQVGSNVTGPLCAVSTAPVIAAPKSGAVDRSSSLESSV</sequence>
<evidence type="ECO:0000256" key="7">
    <source>
        <dbReference type="PROSITE-ProRule" id="PRU00042"/>
    </source>
</evidence>
<dbReference type="InterPro" id="IPR013087">
    <property type="entry name" value="Znf_C2H2_type"/>
</dbReference>
<feature type="coiled-coil region" evidence="8">
    <location>
        <begin position="80"/>
        <end position="121"/>
    </location>
</feature>
<feature type="compositionally biased region" description="Polar residues" evidence="9">
    <location>
        <begin position="262"/>
        <end position="280"/>
    </location>
</feature>
<dbReference type="EMBL" id="HE575320">
    <property type="protein sequence ID" value="CCC91538.1"/>
    <property type="molecule type" value="Genomic_DNA"/>
</dbReference>
<dbReference type="SMART" id="SM00355">
    <property type="entry name" value="ZnF_C2H2"/>
    <property type="match status" value="1"/>
</dbReference>
<feature type="domain" description="C2H2-type" evidence="10">
    <location>
        <begin position="145"/>
        <end position="173"/>
    </location>
</feature>
<evidence type="ECO:0000256" key="6">
    <source>
        <dbReference type="ARBA" id="ARBA00023273"/>
    </source>
</evidence>
<dbReference type="InterPro" id="IPR051241">
    <property type="entry name" value="DZIP_RILPL"/>
</dbReference>
<feature type="coiled-coil region" evidence="8">
    <location>
        <begin position="199"/>
        <end position="233"/>
    </location>
</feature>
<comment type="similarity">
    <text evidence="3">Belongs to the DZIP C2H2-type zinc-finger protein family.</text>
</comment>
<feature type="compositionally biased region" description="Low complexity" evidence="9">
    <location>
        <begin position="465"/>
        <end position="491"/>
    </location>
</feature>